<dbReference type="PIRSF" id="PIRSF010631">
    <property type="entry name" value="A-rhamnsds"/>
    <property type="match status" value="1"/>
</dbReference>
<comment type="catalytic activity">
    <reaction evidence="1">
        <text>Hydrolysis of terminal non-reducing alpha-L-rhamnose residues in alpha-L-rhamnosides.</text>
        <dbReference type="EC" id="3.2.1.40"/>
    </reaction>
</comment>
<evidence type="ECO:0000256" key="1">
    <source>
        <dbReference type="ARBA" id="ARBA00001445"/>
    </source>
</evidence>
<evidence type="ECO:0000313" key="8">
    <source>
        <dbReference type="EMBL" id="MBU3875253.1"/>
    </source>
</evidence>
<feature type="domain" description="Alpha-L-rhamnosidase six-hairpin glycosidase" evidence="6">
    <location>
        <begin position="417"/>
        <end position="799"/>
    </location>
</feature>
<keyword evidence="9" id="KW-1185">Reference proteome</keyword>
<name>A0ABS6D102_9FIRM</name>
<dbReference type="Pfam" id="PF05592">
    <property type="entry name" value="Bac_rhamnosid"/>
    <property type="match status" value="1"/>
</dbReference>
<dbReference type="InterPro" id="IPR016007">
    <property type="entry name" value="Alpha_rhamnosid"/>
</dbReference>
<dbReference type="Pfam" id="PF17390">
    <property type="entry name" value="Bac_rhamnosid_C"/>
    <property type="match status" value="1"/>
</dbReference>
<evidence type="ECO:0000259" key="6">
    <source>
        <dbReference type="Pfam" id="PF17389"/>
    </source>
</evidence>
<proteinExistence type="predicted"/>
<feature type="domain" description="Alpha-L-rhamnosidase C-terminal" evidence="7">
    <location>
        <begin position="801"/>
        <end position="873"/>
    </location>
</feature>
<dbReference type="Gene3D" id="1.50.10.10">
    <property type="match status" value="1"/>
</dbReference>
<dbReference type="InterPro" id="IPR012341">
    <property type="entry name" value="6hp_glycosidase-like_sf"/>
</dbReference>
<gene>
    <name evidence="8" type="ORF">HGO97_005410</name>
</gene>
<evidence type="ECO:0000259" key="5">
    <source>
        <dbReference type="Pfam" id="PF08531"/>
    </source>
</evidence>
<evidence type="ECO:0000313" key="9">
    <source>
        <dbReference type="Proteomes" id="UP000723714"/>
    </source>
</evidence>
<sequence>MAEPIGIDENPYFSWQMESDEMGVMQASYRMIVTNESGKVVWDTGIVLSDSSTYIRYEGNPLESSTRYDWHVEVTDNHGNHAAADSVFETALLDKKEWKAKWVKSPLPTRERAAHLGEQPCASLFRKEFTLQKSVKRARLYATCHGVYQLTVNGIRPDDREFAPECTVYREYLCYQTYDVTELLELGQNVIGMHVGDGWYHGFMTKAEDESYDPAHAVLLQMDVVYEDGSMETVLSDKGIKVGKSAVLCSDLFAGEIYDANQMLYGWDKPDADSKTDFAEWENAIEADFGYANLRAQLGQPVRPVMLLPVKEILVSPKGEKIIDFGQVIAGRVRMHVNVPKGTKIVISHTEGLDAQGNFFDNNPTADQRIEFISDGREQVYEPHFTFQGFRYITVSGVDELRAEDYTAVVLSSEKDDIGTFSCSNVDVTRLYENTRWSQRANMLSIPTDCPQREKAGWTGDIQVYTKTALLNEDITPFLTRWLENLAVEQKDNGSVPFVVPLAGAYIGMYKGYEQQFGTPDAVSPAGWGDAAVLIPYYMYQVTGNTEILKKQYDSMKKWCDFVLETARKNRPEDSTLSDEIEQYLWNTGHHYGEHLIPSYSKDGYGEKTFEAIRVSTKYVAPIYCYYSLTGMSETAEILGYKEDAAYYSDKAEKVRDAFSKGVIDEEGNMPAELMGAYAMPIYYGLVPEKLKDHFAEKLVQILNENNGCLDTGFLGMPALQDALCKIGRTDLAYDLLFQEQAPSWLYEVRHGATTIWESWFALDEDGTPFCSQLGDFVFTMSLNHYAFGCVDDWIFRNVNGIDRLEPGYKKILIRPQLDDRLSWAKRSFNCEFGDIVTEWEKKAGKFQMKVSIPCNTTAVIVMPDGTEYEKGSGTYEFCCAC</sequence>
<dbReference type="GO" id="GO:0016787">
    <property type="term" value="F:hydrolase activity"/>
    <property type="evidence" value="ECO:0007669"/>
    <property type="project" value="UniProtKB-KW"/>
</dbReference>
<feature type="domain" description="Alpha-L-rhamnosidase concanavalin-like" evidence="4">
    <location>
        <begin position="317"/>
        <end position="411"/>
    </location>
</feature>
<dbReference type="Gene3D" id="2.60.40.10">
    <property type="entry name" value="Immunoglobulins"/>
    <property type="match status" value="1"/>
</dbReference>
<organism evidence="8 9">
    <name type="scientific">Faecalicatena faecalis</name>
    <dbReference type="NCBI Taxonomy" id="2726362"/>
    <lineage>
        <taxon>Bacteria</taxon>
        <taxon>Bacillati</taxon>
        <taxon>Bacillota</taxon>
        <taxon>Clostridia</taxon>
        <taxon>Lachnospirales</taxon>
        <taxon>Lachnospiraceae</taxon>
        <taxon>Faecalicatena</taxon>
    </lineage>
</organism>
<feature type="domain" description="Bacterial alpha-L-rhamnosidase N-terminal" evidence="5">
    <location>
        <begin position="133"/>
        <end position="303"/>
    </location>
</feature>
<dbReference type="InterPro" id="IPR013783">
    <property type="entry name" value="Ig-like_fold"/>
</dbReference>
<evidence type="ECO:0000259" key="7">
    <source>
        <dbReference type="Pfam" id="PF17390"/>
    </source>
</evidence>
<dbReference type="Gene3D" id="2.60.420.10">
    <property type="entry name" value="Maltose phosphorylase, domain 3"/>
    <property type="match status" value="1"/>
</dbReference>
<dbReference type="Pfam" id="PF08531">
    <property type="entry name" value="Bac_rhamnosid_N"/>
    <property type="match status" value="1"/>
</dbReference>
<dbReference type="InterPro" id="IPR008902">
    <property type="entry name" value="Rhamnosid_concanavalin"/>
</dbReference>
<dbReference type="InterPro" id="IPR035396">
    <property type="entry name" value="Bac_rhamnosid6H"/>
</dbReference>
<accession>A0ABS6D102</accession>
<comment type="caution">
    <text evidence="8">The sequence shown here is derived from an EMBL/GenBank/DDBJ whole genome shotgun (WGS) entry which is preliminary data.</text>
</comment>
<dbReference type="InterPro" id="IPR013737">
    <property type="entry name" value="Bac_rhamnosid_N"/>
</dbReference>
<reference evidence="8 9" key="1">
    <citation type="submission" date="2021-06" db="EMBL/GenBank/DDBJ databases">
        <title>Faecalicatena sp. nov. isolated from porcine feces.</title>
        <authorList>
            <person name="Oh B.S."/>
            <person name="Lee J.H."/>
        </authorList>
    </citation>
    <scope>NUCLEOTIDE SEQUENCE [LARGE SCALE GENOMIC DNA]</scope>
    <source>
        <strain evidence="8 9">AGMB00832</strain>
    </source>
</reference>
<evidence type="ECO:0000256" key="2">
    <source>
        <dbReference type="ARBA" id="ARBA00012652"/>
    </source>
</evidence>
<dbReference type="PANTHER" id="PTHR33307">
    <property type="entry name" value="ALPHA-RHAMNOSIDASE (EUROFUNG)"/>
    <property type="match status" value="1"/>
</dbReference>
<dbReference type="InterPro" id="IPR035398">
    <property type="entry name" value="Bac_rhamnosid_C"/>
</dbReference>
<dbReference type="EMBL" id="JABACJ020000003">
    <property type="protein sequence ID" value="MBU3875253.1"/>
    <property type="molecule type" value="Genomic_DNA"/>
</dbReference>
<dbReference type="Pfam" id="PF25788">
    <property type="entry name" value="Ig_Rha78A_N"/>
    <property type="match status" value="1"/>
</dbReference>
<dbReference type="InterPro" id="IPR008928">
    <property type="entry name" value="6-hairpin_glycosidase_sf"/>
</dbReference>
<protein>
    <recommendedName>
        <fullName evidence="2">alpha-L-rhamnosidase</fullName>
        <ecNumber evidence="2">3.2.1.40</ecNumber>
    </recommendedName>
</protein>
<dbReference type="EC" id="3.2.1.40" evidence="2"/>
<dbReference type="SUPFAM" id="SSF48208">
    <property type="entry name" value="Six-hairpin glycosidases"/>
    <property type="match status" value="1"/>
</dbReference>
<dbReference type="Pfam" id="PF17389">
    <property type="entry name" value="Bac_rhamnosid6H"/>
    <property type="match status" value="1"/>
</dbReference>
<evidence type="ECO:0000259" key="4">
    <source>
        <dbReference type="Pfam" id="PF05592"/>
    </source>
</evidence>
<dbReference type="Proteomes" id="UP000723714">
    <property type="component" value="Unassembled WGS sequence"/>
</dbReference>
<dbReference type="PANTHER" id="PTHR33307:SF6">
    <property type="entry name" value="ALPHA-RHAMNOSIDASE (EUROFUNG)-RELATED"/>
    <property type="match status" value="1"/>
</dbReference>
<dbReference type="Gene3D" id="2.60.120.260">
    <property type="entry name" value="Galactose-binding domain-like"/>
    <property type="match status" value="2"/>
</dbReference>
<evidence type="ECO:0000256" key="3">
    <source>
        <dbReference type="ARBA" id="ARBA00022801"/>
    </source>
</evidence>
<keyword evidence="3 8" id="KW-0378">Hydrolase</keyword>